<evidence type="ECO:0000313" key="3">
    <source>
        <dbReference type="Proteomes" id="UP001497482"/>
    </source>
</evidence>
<accession>A0AAV2J5P4</accession>
<protein>
    <submittedName>
        <fullName evidence="2">Uncharacterized protein</fullName>
    </submittedName>
</protein>
<dbReference type="EMBL" id="OZ035833">
    <property type="protein sequence ID" value="CAL1572863.1"/>
    <property type="molecule type" value="Genomic_DNA"/>
</dbReference>
<gene>
    <name evidence="2" type="ORF">KC01_LOCUS4862</name>
</gene>
<keyword evidence="3" id="KW-1185">Reference proteome</keyword>
<feature type="region of interest" description="Disordered" evidence="1">
    <location>
        <begin position="24"/>
        <end position="43"/>
    </location>
</feature>
<name>A0AAV2J5P4_KNICA</name>
<evidence type="ECO:0000313" key="2">
    <source>
        <dbReference type="EMBL" id="CAL1572863.1"/>
    </source>
</evidence>
<dbReference type="AlphaFoldDB" id="A0AAV2J5P4"/>
<dbReference type="Proteomes" id="UP001497482">
    <property type="component" value="Chromosome 11"/>
</dbReference>
<sequence>MRIGITTSNVKNFAWANAGGRPDAPAWLHSRSPTPAPFAELRSPRDPTPWLRRSVIRLQRNPAPPWLRLSLRLLSVHQ</sequence>
<proteinExistence type="predicted"/>
<evidence type="ECO:0000256" key="1">
    <source>
        <dbReference type="SAM" id="MobiDB-lite"/>
    </source>
</evidence>
<organism evidence="2 3">
    <name type="scientific">Knipowitschia caucasica</name>
    <name type="common">Caucasian dwarf goby</name>
    <name type="synonym">Pomatoschistus caucasicus</name>
    <dbReference type="NCBI Taxonomy" id="637954"/>
    <lineage>
        <taxon>Eukaryota</taxon>
        <taxon>Metazoa</taxon>
        <taxon>Chordata</taxon>
        <taxon>Craniata</taxon>
        <taxon>Vertebrata</taxon>
        <taxon>Euteleostomi</taxon>
        <taxon>Actinopterygii</taxon>
        <taxon>Neopterygii</taxon>
        <taxon>Teleostei</taxon>
        <taxon>Neoteleostei</taxon>
        <taxon>Acanthomorphata</taxon>
        <taxon>Gobiaria</taxon>
        <taxon>Gobiiformes</taxon>
        <taxon>Gobioidei</taxon>
        <taxon>Gobiidae</taxon>
        <taxon>Gobiinae</taxon>
        <taxon>Knipowitschia</taxon>
    </lineage>
</organism>
<reference evidence="2 3" key="1">
    <citation type="submission" date="2024-04" db="EMBL/GenBank/DDBJ databases">
        <authorList>
            <person name="Waldvogel A.-M."/>
            <person name="Schoenle A."/>
        </authorList>
    </citation>
    <scope>NUCLEOTIDE SEQUENCE [LARGE SCALE GENOMIC DNA]</scope>
</reference>